<evidence type="ECO:0000256" key="3">
    <source>
        <dbReference type="ARBA" id="ARBA00023034"/>
    </source>
</evidence>
<evidence type="ECO:0000256" key="2">
    <source>
        <dbReference type="ARBA" id="ARBA00007284"/>
    </source>
</evidence>
<dbReference type="PANTHER" id="PTHR12704">
    <property type="entry name" value="TRANS-GOLGI PROTEIN GMX33"/>
    <property type="match status" value="1"/>
</dbReference>
<dbReference type="GO" id="GO:0070273">
    <property type="term" value="F:phosphatidylinositol-4-phosphate binding"/>
    <property type="evidence" value="ECO:0007669"/>
    <property type="project" value="InterPro"/>
</dbReference>
<feature type="compositionally biased region" description="Polar residues" evidence="6">
    <location>
        <begin position="53"/>
        <end position="68"/>
    </location>
</feature>
<evidence type="ECO:0000256" key="1">
    <source>
        <dbReference type="ARBA" id="ARBA00004255"/>
    </source>
</evidence>
<gene>
    <name evidence="7" type="ORF">H4219_002253</name>
</gene>
<feature type="compositionally biased region" description="Low complexity" evidence="6">
    <location>
        <begin position="29"/>
        <end position="52"/>
    </location>
</feature>
<proteinExistence type="inferred from homology"/>
<keyword evidence="3" id="KW-0333">Golgi apparatus</keyword>
<evidence type="ECO:0000256" key="5">
    <source>
        <dbReference type="ARBA" id="ARBA00023136"/>
    </source>
</evidence>
<organism evidence="7 8">
    <name type="scientific">Mycoemilia scoparia</name>
    <dbReference type="NCBI Taxonomy" id="417184"/>
    <lineage>
        <taxon>Eukaryota</taxon>
        <taxon>Fungi</taxon>
        <taxon>Fungi incertae sedis</taxon>
        <taxon>Zoopagomycota</taxon>
        <taxon>Kickxellomycotina</taxon>
        <taxon>Kickxellomycetes</taxon>
        <taxon>Kickxellales</taxon>
        <taxon>Kickxellaceae</taxon>
        <taxon>Mycoemilia</taxon>
    </lineage>
</organism>
<dbReference type="GO" id="GO:0031985">
    <property type="term" value="C:Golgi cisterna"/>
    <property type="evidence" value="ECO:0007669"/>
    <property type="project" value="TreeGrafter"/>
</dbReference>
<dbReference type="OrthoDB" id="2189106at2759"/>
<evidence type="ECO:0000313" key="7">
    <source>
        <dbReference type="EMBL" id="KAJ1918995.1"/>
    </source>
</evidence>
<dbReference type="AlphaFoldDB" id="A0A9W7ZYT2"/>
<dbReference type="Pfam" id="PF05719">
    <property type="entry name" value="GPP34"/>
    <property type="match status" value="1"/>
</dbReference>
<feature type="compositionally biased region" description="Polar residues" evidence="6">
    <location>
        <begin position="1"/>
        <end position="18"/>
    </location>
</feature>
<comment type="subcellular location">
    <subcellularLocation>
        <location evidence="1">Golgi apparatus membrane</location>
        <topology evidence="1">Peripheral membrane protein</topology>
        <orientation evidence="1">Cytoplasmic side</orientation>
    </subcellularLocation>
</comment>
<reference evidence="7" key="1">
    <citation type="submission" date="2022-07" db="EMBL/GenBank/DDBJ databases">
        <title>Phylogenomic reconstructions and comparative analyses of Kickxellomycotina fungi.</title>
        <authorList>
            <person name="Reynolds N.K."/>
            <person name="Stajich J.E."/>
            <person name="Barry K."/>
            <person name="Grigoriev I.V."/>
            <person name="Crous P."/>
            <person name="Smith M.E."/>
        </authorList>
    </citation>
    <scope>NUCLEOTIDE SEQUENCE</scope>
    <source>
        <strain evidence="7">NBRC 100468</strain>
    </source>
</reference>
<accession>A0A9W7ZYT2</accession>
<dbReference type="GO" id="GO:0043001">
    <property type="term" value="P:Golgi to plasma membrane protein transport"/>
    <property type="evidence" value="ECO:0007669"/>
    <property type="project" value="TreeGrafter"/>
</dbReference>
<evidence type="ECO:0000256" key="4">
    <source>
        <dbReference type="ARBA" id="ARBA00023121"/>
    </source>
</evidence>
<dbReference type="EMBL" id="JANBPU010000034">
    <property type="protein sequence ID" value="KAJ1918995.1"/>
    <property type="molecule type" value="Genomic_DNA"/>
</dbReference>
<keyword evidence="5" id="KW-0472">Membrane</keyword>
<dbReference type="InterPro" id="IPR038261">
    <property type="entry name" value="GPP34-like_sf"/>
</dbReference>
<feature type="region of interest" description="Disordered" evidence="6">
    <location>
        <begin position="1"/>
        <end position="74"/>
    </location>
</feature>
<dbReference type="GO" id="GO:0048194">
    <property type="term" value="P:Golgi vesicle budding"/>
    <property type="evidence" value="ECO:0007669"/>
    <property type="project" value="TreeGrafter"/>
</dbReference>
<dbReference type="GO" id="GO:0005829">
    <property type="term" value="C:cytosol"/>
    <property type="evidence" value="ECO:0007669"/>
    <property type="project" value="TreeGrafter"/>
</dbReference>
<comment type="similarity">
    <text evidence="2">Belongs to the GOLPH3/VPS74 family.</text>
</comment>
<dbReference type="Gene3D" id="1.10.3630.10">
    <property type="entry name" value="yeast vps74-n-term truncation variant domain like"/>
    <property type="match status" value="1"/>
</dbReference>
<protein>
    <submittedName>
        <fullName evidence="7">Uncharacterized protein</fullName>
    </submittedName>
</protein>
<dbReference type="Proteomes" id="UP001150538">
    <property type="component" value="Unassembled WGS sequence"/>
</dbReference>
<keyword evidence="4" id="KW-0446">Lipid-binding</keyword>
<dbReference type="GO" id="GO:0006890">
    <property type="term" value="P:retrograde vesicle-mediated transport, Golgi to endoplasmic reticulum"/>
    <property type="evidence" value="ECO:0007669"/>
    <property type="project" value="TreeGrafter"/>
</dbReference>
<comment type="caution">
    <text evidence="7">The sequence shown here is derived from an EMBL/GenBank/DDBJ whole genome shotgun (WGS) entry which is preliminary data.</text>
</comment>
<evidence type="ECO:0000256" key="6">
    <source>
        <dbReference type="SAM" id="MobiDB-lite"/>
    </source>
</evidence>
<dbReference type="GO" id="GO:0007030">
    <property type="term" value="P:Golgi organization"/>
    <property type="evidence" value="ECO:0007669"/>
    <property type="project" value="TreeGrafter"/>
</dbReference>
<dbReference type="GO" id="GO:0000139">
    <property type="term" value="C:Golgi membrane"/>
    <property type="evidence" value="ECO:0007669"/>
    <property type="project" value="UniProtKB-SubCell"/>
</dbReference>
<dbReference type="InterPro" id="IPR008628">
    <property type="entry name" value="GPP34-like"/>
</dbReference>
<sequence length="341" mass="38533">MMQSGISRRRVANSTTPHLSDEEDDHRYNSPNSAGGRNGSSNSPNPDNRNGNTADSSKTGEGNSSNNGAAKREREPILTLMDEVLLLGLKDNEGYLSFWNDSLSYVLRACILMELALRKRIRILKDAYTGMTSLSDRKIDVVSSKPTGEVLLDEALRLMKQEHRSVMSWIDLLSGETWNISKAGYQLKQVRERLAKALVEKGVLRTEKRNFLLFDMATHPVQDRRCKSEVIDRLKQTLGIESVMPLSTRWYKEEETRYWRMRRICMACAAFSGNVIENPLVHLSLDERDFYVGKAETLLNSFSQWPFKKTAGLSPAGDVDLAVGEVIACVLTVLRKMDRII</sequence>
<dbReference type="PANTHER" id="PTHR12704:SF2">
    <property type="entry name" value="GOLGI PHOSPHOPROTEIN 3 HOMOLOG SAURON"/>
    <property type="match status" value="1"/>
</dbReference>
<dbReference type="GO" id="GO:0005802">
    <property type="term" value="C:trans-Golgi network"/>
    <property type="evidence" value="ECO:0007669"/>
    <property type="project" value="TreeGrafter"/>
</dbReference>
<evidence type="ECO:0000313" key="8">
    <source>
        <dbReference type="Proteomes" id="UP001150538"/>
    </source>
</evidence>
<name>A0A9W7ZYT2_9FUNG</name>
<keyword evidence="8" id="KW-1185">Reference proteome</keyword>